<protein>
    <submittedName>
        <fullName evidence="2">Uncharacterized protein</fullName>
    </submittedName>
</protein>
<evidence type="ECO:0000313" key="3">
    <source>
        <dbReference type="Proteomes" id="UP001140091"/>
    </source>
</evidence>
<feature type="compositionally biased region" description="Acidic residues" evidence="1">
    <location>
        <begin position="359"/>
        <end position="371"/>
    </location>
</feature>
<keyword evidence="3" id="KW-1185">Reference proteome</keyword>
<comment type="caution">
    <text evidence="2">The sequence shown here is derived from an EMBL/GenBank/DDBJ whole genome shotgun (WGS) entry which is preliminary data.</text>
</comment>
<evidence type="ECO:0000256" key="1">
    <source>
        <dbReference type="SAM" id="MobiDB-lite"/>
    </source>
</evidence>
<proteinExistence type="predicted"/>
<organism evidence="2 3">
    <name type="scientific">Candolleomyces eurysporus</name>
    <dbReference type="NCBI Taxonomy" id="2828524"/>
    <lineage>
        <taxon>Eukaryota</taxon>
        <taxon>Fungi</taxon>
        <taxon>Dikarya</taxon>
        <taxon>Basidiomycota</taxon>
        <taxon>Agaricomycotina</taxon>
        <taxon>Agaricomycetes</taxon>
        <taxon>Agaricomycetidae</taxon>
        <taxon>Agaricales</taxon>
        <taxon>Agaricineae</taxon>
        <taxon>Psathyrellaceae</taxon>
        <taxon>Candolleomyces</taxon>
    </lineage>
</organism>
<dbReference type="Proteomes" id="UP001140091">
    <property type="component" value="Unassembled WGS sequence"/>
</dbReference>
<dbReference type="OrthoDB" id="3270336at2759"/>
<evidence type="ECO:0000313" key="2">
    <source>
        <dbReference type="EMBL" id="KAJ2936259.1"/>
    </source>
</evidence>
<dbReference type="EMBL" id="JANBPK010000123">
    <property type="protein sequence ID" value="KAJ2936259.1"/>
    <property type="molecule type" value="Genomic_DNA"/>
</dbReference>
<gene>
    <name evidence="2" type="ORF">H1R20_g835</name>
</gene>
<reference evidence="2" key="1">
    <citation type="submission" date="2022-06" db="EMBL/GenBank/DDBJ databases">
        <title>Genome Sequence of Candolleomyces eurysporus.</title>
        <authorList>
            <person name="Buettner E."/>
        </authorList>
    </citation>
    <scope>NUCLEOTIDE SEQUENCE</scope>
    <source>
        <strain evidence="2">VTCC 930004</strain>
    </source>
</reference>
<dbReference type="AlphaFoldDB" id="A0A9W8JLH3"/>
<feature type="region of interest" description="Disordered" evidence="1">
    <location>
        <begin position="352"/>
        <end position="415"/>
    </location>
</feature>
<feature type="non-terminal residue" evidence="2">
    <location>
        <position position="759"/>
    </location>
</feature>
<sequence>MATLNHFQVPLWYHPRYRCLPFVPLRPFFDDLMCAPLRRRLQEEEDFVKEDGMWTVPKDIVEEWMAIEKQTKWLIVWLEDYKKPNQRSLRPPSEMGLYRKFRSVRQATFFVQRTKYWFMILFSYATWLLSENHIFSNANRESSALWLYLVEHVDVNFLRCFVNSVVVCISSQVPRVGCFFDILSYHKDLTKTAHQMHRFISDLPPDLLAAFEQERLSPSLPEPRLYRDTAAVDAWRRTVANSFASSGGPVTWQAFFEAREVEHQRRLETETAKERQRRRDREMFAETGWSGTATYYKWEVNRVDGVRRRTLIEKDDVRVEMVRHAPNQRRFDAFRNEWDLCTEFGSWGDYDPQNRFYEEGDSDASSDDAGYEESPPRVDPGPYELPENTGPTTLPGLAEQDSPSSPPPTPERELGFEHTRHLSGRMAARLPLLFGVHLHGIPSTLPSVGTEHQNFIYRAFGGETQPRPLPDVTVNSLLYNIFISLLRYESDSTPLPGLSGNFDLDPVCRQLQGIIKSTVTKTDAVFLIKPWSNGPCPTIVVYRPEAAIFCCRLENRDFEMVPPVVSEGSKVDRAVYDRFVNSRRLFLVGHRRRAALLQGGLISRIAREVIGSDEECERLILQDPSPTVLSCLDNIVEDLGNGSFLYDDVLSEFEKDYILGVHFHLKGDPSLYQYTAKSWWPRASVLEKDATSLYHWYWDDHNEHWYARTAAELSDREGKFPAPKRTSKWKKDSHLALSVKQFYRGYKSLCESVLDTALV</sequence>
<accession>A0A9W8JLH3</accession>
<name>A0A9W8JLH3_9AGAR</name>